<evidence type="ECO:0000313" key="1">
    <source>
        <dbReference type="EMBL" id="MFC5888528.1"/>
    </source>
</evidence>
<protein>
    <submittedName>
        <fullName evidence="1">Uncharacterized protein</fullName>
    </submittedName>
</protein>
<dbReference type="RefSeq" id="WP_313763556.1">
    <property type="nucleotide sequence ID" value="NZ_BAAAVH010000113.1"/>
</dbReference>
<organism evidence="1 2">
    <name type="scientific">Kitasatospora aburaviensis</name>
    <dbReference type="NCBI Taxonomy" id="67265"/>
    <lineage>
        <taxon>Bacteria</taxon>
        <taxon>Bacillati</taxon>
        <taxon>Actinomycetota</taxon>
        <taxon>Actinomycetes</taxon>
        <taxon>Kitasatosporales</taxon>
        <taxon>Streptomycetaceae</taxon>
        <taxon>Kitasatospora</taxon>
    </lineage>
</organism>
<dbReference type="Proteomes" id="UP001596067">
    <property type="component" value="Unassembled WGS sequence"/>
</dbReference>
<evidence type="ECO:0000313" key="2">
    <source>
        <dbReference type="Proteomes" id="UP001596067"/>
    </source>
</evidence>
<keyword evidence="2" id="KW-1185">Reference proteome</keyword>
<accession>A0ABW1F2Z8</accession>
<reference evidence="2" key="1">
    <citation type="journal article" date="2019" name="Int. J. Syst. Evol. Microbiol.">
        <title>The Global Catalogue of Microorganisms (GCM) 10K type strain sequencing project: providing services to taxonomists for standard genome sequencing and annotation.</title>
        <authorList>
            <consortium name="The Broad Institute Genomics Platform"/>
            <consortium name="The Broad Institute Genome Sequencing Center for Infectious Disease"/>
            <person name="Wu L."/>
            <person name="Ma J."/>
        </authorList>
    </citation>
    <scope>NUCLEOTIDE SEQUENCE [LARGE SCALE GENOMIC DNA]</scope>
    <source>
        <strain evidence="2">CGMCC 4.1469</strain>
    </source>
</reference>
<dbReference type="EMBL" id="JBHSOD010000041">
    <property type="protein sequence ID" value="MFC5888528.1"/>
    <property type="molecule type" value="Genomic_DNA"/>
</dbReference>
<sequence length="106" mass="11119">MGTVTDLVSVTGVAEIVVDGELLWVSPGLSEHGRYWALFTPADVRVGVVTEHADGTADVVVGTETWPAGSVQAAAERAVAVLRGAFPCHCGCGRDHREHTPVRGAR</sequence>
<name>A0ABW1F2Z8_9ACTN</name>
<gene>
    <name evidence="1" type="ORF">ACFP0N_26530</name>
</gene>
<comment type="caution">
    <text evidence="1">The sequence shown here is derived from an EMBL/GenBank/DDBJ whole genome shotgun (WGS) entry which is preliminary data.</text>
</comment>
<proteinExistence type="predicted"/>